<feature type="domain" description="HTH lacI-type" evidence="4">
    <location>
        <begin position="8"/>
        <end position="62"/>
    </location>
</feature>
<dbReference type="Gene3D" id="3.40.50.2300">
    <property type="match status" value="2"/>
</dbReference>
<dbReference type="InterPro" id="IPR000843">
    <property type="entry name" value="HTH_LacI"/>
</dbReference>
<dbReference type="InterPro" id="IPR028082">
    <property type="entry name" value="Peripla_BP_I"/>
</dbReference>
<comment type="caution">
    <text evidence="5">The sequence shown here is derived from an EMBL/GenBank/DDBJ whole genome shotgun (WGS) entry which is preliminary data.</text>
</comment>
<evidence type="ECO:0000256" key="3">
    <source>
        <dbReference type="ARBA" id="ARBA00023163"/>
    </source>
</evidence>
<evidence type="ECO:0000259" key="4">
    <source>
        <dbReference type="PROSITE" id="PS50932"/>
    </source>
</evidence>
<dbReference type="PROSITE" id="PS00356">
    <property type="entry name" value="HTH_LACI_1"/>
    <property type="match status" value="1"/>
</dbReference>
<keyword evidence="3" id="KW-0804">Transcription</keyword>
<dbReference type="AlphaFoldDB" id="A0A9D1M708"/>
<reference evidence="5" key="2">
    <citation type="journal article" date="2021" name="PeerJ">
        <title>Extensive microbial diversity within the chicken gut microbiome revealed by metagenomics and culture.</title>
        <authorList>
            <person name="Gilroy R."/>
            <person name="Ravi A."/>
            <person name="Getino M."/>
            <person name="Pursley I."/>
            <person name="Horton D.L."/>
            <person name="Alikhan N.F."/>
            <person name="Baker D."/>
            <person name="Gharbi K."/>
            <person name="Hall N."/>
            <person name="Watson M."/>
            <person name="Adriaenssens E.M."/>
            <person name="Foster-Nyarko E."/>
            <person name="Jarju S."/>
            <person name="Secka A."/>
            <person name="Antonio M."/>
            <person name="Oren A."/>
            <person name="Chaudhuri R.R."/>
            <person name="La Ragione R."/>
            <person name="Hildebrand F."/>
            <person name="Pallen M.J."/>
        </authorList>
    </citation>
    <scope>NUCLEOTIDE SEQUENCE</scope>
    <source>
        <strain evidence="5">CHK158-818</strain>
    </source>
</reference>
<dbReference type="GO" id="GO:0000976">
    <property type="term" value="F:transcription cis-regulatory region binding"/>
    <property type="evidence" value="ECO:0007669"/>
    <property type="project" value="TreeGrafter"/>
</dbReference>
<accession>A0A9D1M708</accession>
<keyword evidence="1" id="KW-0805">Transcription regulation</keyword>
<dbReference type="PANTHER" id="PTHR30146:SF144">
    <property type="entry name" value="LACI-FAMILY TRANSCRIPTION REGULATOR"/>
    <property type="match status" value="1"/>
</dbReference>
<dbReference type="CDD" id="cd01392">
    <property type="entry name" value="HTH_LacI"/>
    <property type="match status" value="1"/>
</dbReference>
<dbReference type="Gene3D" id="1.10.260.40">
    <property type="entry name" value="lambda repressor-like DNA-binding domains"/>
    <property type="match status" value="1"/>
</dbReference>
<dbReference type="PANTHER" id="PTHR30146">
    <property type="entry name" value="LACI-RELATED TRANSCRIPTIONAL REPRESSOR"/>
    <property type="match status" value="1"/>
</dbReference>
<keyword evidence="2 5" id="KW-0238">DNA-binding</keyword>
<dbReference type="SUPFAM" id="SSF53822">
    <property type="entry name" value="Periplasmic binding protein-like I"/>
    <property type="match status" value="1"/>
</dbReference>
<evidence type="ECO:0000256" key="1">
    <source>
        <dbReference type="ARBA" id="ARBA00023015"/>
    </source>
</evidence>
<name>A0A9D1M708_9BACT</name>
<protein>
    <submittedName>
        <fullName evidence="5">LacI family DNA-binding transcriptional regulator</fullName>
    </submittedName>
</protein>
<evidence type="ECO:0000256" key="2">
    <source>
        <dbReference type="ARBA" id="ARBA00023125"/>
    </source>
</evidence>
<dbReference type="Proteomes" id="UP000824112">
    <property type="component" value="Unassembled WGS sequence"/>
</dbReference>
<organism evidence="5 6">
    <name type="scientific">Candidatus Gallibacteroides avistercoris</name>
    <dbReference type="NCBI Taxonomy" id="2840833"/>
    <lineage>
        <taxon>Bacteria</taxon>
        <taxon>Pseudomonadati</taxon>
        <taxon>Bacteroidota</taxon>
        <taxon>Bacteroidia</taxon>
        <taxon>Bacteroidales</taxon>
        <taxon>Bacteroidaceae</taxon>
        <taxon>Bacteroidaceae incertae sedis</taxon>
        <taxon>Candidatus Gallibacteroides</taxon>
    </lineage>
</organism>
<dbReference type="InterPro" id="IPR025997">
    <property type="entry name" value="SBP_2_dom"/>
</dbReference>
<evidence type="ECO:0000313" key="6">
    <source>
        <dbReference type="Proteomes" id="UP000824112"/>
    </source>
</evidence>
<gene>
    <name evidence="5" type="ORF">IAB03_03200</name>
</gene>
<dbReference type="GO" id="GO:0003700">
    <property type="term" value="F:DNA-binding transcription factor activity"/>
    <property type="evidence" value="ECO:0007669"/>
    <property type="project" value="TreeGrafter"/>
</dbReference>
<dbReference type="SUPFAM" id="SSF47413">
    <property type="entry name" value="lambda repressor-like DNA-binding domains"/>
    <property type="match status" value="1"/>
</dbReference>
<dbReference type="SMART" id="SM00354">
    <property type="entry name" value="HTH_LACI"/>
    <property type="match status" value="1"/>
</dbReference>
<dbReference type="InterPro" id="IPR010982">
    <property type="entry name" value="Lambda_DNA-bd_dom_sf"/>
</dbReference>
<dbReference type="Pfam" id="PF00356">
    <property type="entry name" value="LacI"/>
    <property type="match status" value="1"/>
</dbReference>
<dbReference type="EMBL" id="DVNA01000072">
    <property type="protein sequence ID" value="HIU54797.1"/>
    <property type="molecule type" value="Genomic_DNA"/>
</dbReference>
<dbReference type="Pfam" id="PF13407">
    <property type="entry name" value="Peripla_BP_4"/>
    <property type="match status" value="1"/>
</dbReference>
<proteinExistence type="predicted"/>
<dbReference type="PROSITE" id="PS50932">
    <property type="entry name" value="HTH_LACI_2"/>
    <property type="match status" value="1"/>
</dbReference>
<evidence type="ECO:0000313" key="5">
    <source>
        <dbReference type="EMBL" id="HIU54797.1"/>
    </source>
</evidence>
<sequence length="350" mass="40125">MCAQSKRVTIKDVARLAKVSKGTVDRVIHNRGEVSEESRAKVIEVIEQLGYKPNMYASLLASKREYKIVALIPEFAQGEFWELMQRGISKAAQEYATFNVDIQTLCFDQFSLNSFEHATARLLDNLPDAVLIAPSFKSLTSQFVTQLRTKGIPFAYVDSKIDDSDYLSFFGMPLFESGYLGADLLVGRQKPQEVACFRIHRPEDTANTTAIRREGFFAYMREFHPQCKIYSQFLQPYDPVSNEQILNLFFEKHPGVQCLITFNSRAFILADYLKKKGFVDKVLVGYDMLESNMARLKEGVITYLITQRIENQGYEGIKSLCDKLLFHKDPPSLNNYMSMDILTRYNVGYY</sequence>
<reference evidence="5" key="1">
    <citation type="submission" date="2020-10" db="EMBL/GenBank/DDBJ databases">
        <authorList>
            <person name="Gilroy R."/>
        </authorList>
    </citation>
    <scope>NUCLEOTIDE SEQUENCE</scope>
    <source>
        <strain evidence="5">CHK158-818</strain>
    </source>
</reference>